<evidence type="ECO:0000256" key="1">
    <source>
        <dbReference type="ARBA" id="ARBA00005163"/>
    </source>
</evidence>
<comment type="similarity">
    <text evidence="2">Belongs to the citrate synthase family.</text>
</comment>
<dbReference type="Gene3D" id="1.10.230.10">
    <property type="entry name" value="Cytochrome P450-Terp, domain 2"/>
    <property type="match status" value="1"/>
</dbReference>
<protein>
    <recommendedName>
        <fullName evidence="3">citrate synthase (unknown stereospecificity)</fullName>
        <ecNumber evidence="3">2.3.3.16</ecNumber>
    </recommendedName>
</protein>
<evidence type="ECO:0000313" key="5">
    <source>
        <dbReference type="EMBL" id="VYT25779.1"/>
    </source>
</evidence>
<dbReference type="AlphaFoldDB" id="A0A6N2V5U4"/>
<dbReference type="UniPathway" id="UPA00223"/>
<dbReference type="EMBL" id="CACRST010000025">
    <property type="protein sequence ID" value="VYT25779.1"/>
    <property type="molecule type" value="Genomic_DNA"/>
</dbReference>
<evidence type="ECO:0000256" key="3">
    <source>
        <dbReference type="ARBA" id="ARBA00012972"/>
    </source>
</evidence>
<dbReference type="InterPro" id="IPR036969">
    <property type="entry name" value="Citrate_synthase_sf"/>
</dbReference>
<dbReference type="InterPro" id="IPR016142">
    <property type="entry name" value="Citrate_synth-like_lrg_a-sub"/>
</dbReference>
<reference evidence="5" key="1">
    <citation type="submission" date="2019-11" db="EMBL/GenBank/DDBJ databases">
        <authorList>
            <person name="Feng L."/>
        </authorList>
    </citation>
    <scope>NUCLEOTIDE SEQUENCE</scope>
    <source>
        <strain evidence="5">BgluceraseaLFYP119</strain>
    </source>
</reference>
<dbReference type="RefSeq" id="WP_156354935.1">
    <property type="nucleotide sequence ID" value="NZ_CACRST010000025.1"/>
</dbReference>
<name>A0A6N2V5U4_9FIRM</name>
<dbReference type="CDD" id="cd06113">
    <property type="entry name" value="citrate_synt_like_1_2"/>
    <property type="match status" value="1"/>
</dbReference>
<keyword evidence="5" id="KW-0012">Acyltransferase</keyword>
<gene>
    <name evidence="5" type="primary">prpC_2</name>
    <name evidence="5" type="ORF">BGLFYP119_02484</name>
</gene>
<keyword evidence="4 5" id="KW-0808">Transferase</keyword>
<evidence type="ECO:0000256" key="4">
    <source>
        <dbReference type="ARBA" id="ARBA00022679"/>
    </source>
</evidence>
<dbReference type="Gene3D" id="1.10.580.10">
    <property type="entry name" value="Citrate Synthase, domain 1"/>
    <property type="match status" value="1"/>
</dbReference>
<dbReference type="PRINTS" id="PR00143">
    <property type="entry name" value="CITRTSNTHASE"/>
</dbReference>
<dbReference type="PANTHER" id="PTHR11739:SF4">
    <property type="entry name" value="CITRATE SYNTHASE, PEROXISOMAL"/>
    <property type="match status" value="1"/>
</dbReference>
<dbReference type="GO" id="GO:0036440">
    <property type="term" value="F:citrate synthase activity"/>
    <property type="evidence" value="ECO:0007669"/>
    <property type="project" value="UniProtKB-EC"/>
</dbReference>
<organism evidence="5">
    <name type="scientific">Blautia glucerasea</name>
    <dbReference type="NCBI Taxonomy" id="536633"/>
    <lineage>
        <taxon>Bacteria</taxon>
        <taxon>Bacillati</taxon>
        <taxon>Bacillota</taxon>
        <taxon>Clostridia</taxon>
        <taxon>Lachnospirales</taxon>
        <taxon>Lachnospiraceae</taxon>
        <taxon>Blautia</taxon>
    </lineage>
</organism>
<dbReference type="GO" id="GO:0005975">
    <property type="term" value="P:carbohydrate metabolic process"/>
    <property type="evidence" value="ECO:0007669"/>
    <property type="project" value="TreeGrafter"/>
</dbReference>
<dbReference type="GO" id="GO:0005829">
    <property type="term" value="C:cytosol"/>
    <property type="evidence" value="ECO:0007669"/>
    <property type="project" value="TreeGrafter"/>
</dbReference>
<accession>A0A6N2V5U4</accession>
<dbReference type="PANTHER" id="PTHR11739">
    <property type="entry name" value="CITRATE SYNTHASE"/>
    <property type="match status" value="1"/>
</dbReference>
<dbReference type="NCBIfam" id="NF010635">
    <property type="entry name" value="PRK14032.1"/>
    <property type="match status" value="1"/>
</dbReference>
<dbReference type="SUPFAM" id="SSF48256">
    <property type="entry name" value="Citrate synthase"/>
    <property type="match status" value="1"/>
</dbReference>
<sequence length="484" mass="54960">MSDHEMVNLDEMGNMKTSMEALQEELLHNHRIDPNLYIEYDVKRGLRDSAGKGVLTGLTEISDVNAYDLVNGRKIPAEGSLYYQGYNIYDLVSGMEGRKFGFEETIYLLLFGRLPSEKDMEMFKGIMAHFETLSGRFVRDVVMKASNADIMNSMQRCILTLYTYDSKPEDTSAENVLRQSIELIAKLPLIAVYSYHSYCHFRKDETLFIRNPQKDLSLAENILLMLRPDSVYTELEAKVLDIALILHAEHGGGNNSTFTTHVVTSSGTDTYSSVAASIGSLKGPRHGGANLKVQDMFEDIKVNVKDWEDEAEVEAYLRKILNKEAFDRSGLIYGMGHAVYTLSDPREVILKKFARELAVEKGMMKEFALYELVERLAGRLVMEQRRLFKNVCANVDFYSGFVYTMLGIPKELFTPIFAIARIPGWSAHRLEEILNANKIIRPAYKYVGKHVDFVPMPKRDTGIDTEEALVEQMAREVPAEDTEE</sequence>
<evidence type="ECO:0000256" key="2">
    <source>
        <dbReference type="ARBA" id="ARBA00010566"/>
    </source>
</evidence>
<dbReference type="InterPro" id="IPR016143">
    <property type="entry name" value="Citrate_synth-like_sm_a-sub"/>
</dbReference>
<dbReference type="GO" id="GO:0006099">
    <property type="term" value="P:tricarboxylic acid cycle"/>
    <property type="evidence" value="ECO:0007669"/>
    <property type="project" value="UniProtKB-UniPathway"/>
</dbReference>
<dbReference type="Pfam" id="PF00285">
    <property type="entry name" value="Citrate_synt"/>
    <property type="match status" value="1"/>
</dbReference>
<dbReference type="InterPro" id="IPR002020">
    <property type="entry name" value="Citrate_synthase"/>
</dbReference>
<proteinExistence type="inferred from homology"/>
<dbReference type="EC" id="2.3.3.16" evidence="3"/>
<comment type="pathway">
    <text evidence="1">Carbohydrate metabolism; tricarboxylic acid cycle.</text>
</comment>